<dbReference type="EMBL" id="KX683428">
    <property type="protein sequence ID" value="AOT23837.1"/>
    <property type="molecule type" value="Genomic_DNA"/>
</dbReference>
<protein>
    <submittedName>
        <fullName evidence="1">Uncharacterized protein</fullName>
    </submittedName>
</protein>
<name>A0A1D8ES07_9CAUD</name>
<reference evidence="1 2" key="1">
    <citation type="submission" date="2016-08" db="EMBL/GenBank/DDBJ databases">
        <authorList>
            <person name="Ahmed F."/>
            <person name="Bandayrel A."/>
            <person name="Anderson R."/>
            <person name="Medellin R."/>
            <person name="Mendez A."/>
            <person name="Mendoza F."/>
            <person name="Morales A."/>
            <person name="Perez T."/>
            <person name="Ramos J."/>
            <person name="Vu K."/>
            <person name="Sadana R."/>
            <person name="Saha S."/>
            <person name="Ball S.L."/>
            <person name="Garlena R.A."/>
            <person name="Russell D.A."/>
            <person name="Pope W.H."/>
            <person name="Jacobs-Sera D."/>
            <person name="Hendrix R.W."/>
            <person name="Hatfull G.F."/>
        </authorList>
    </citation>
    <scope>NUCLEOTIDE SEQUENCE [LARGE SCALE GENOMIC DNA]</scope>
</reference>
<evidence type="ECO:0000313" key="2">
    <source>
        <dbReference type="Proteomes" id="UP000225924"/>
    </source>
</evidence>
<dbReference type="Proteomes" id="UP000225924">
    <property type="component" value="Segment"/>
</dbReference>
<proteinExistence type="predicted"/>
<evidence type="ECO:0000313" key="1">
    <source>
        <dbReference type="EMBL" id="AOT23837.1"/>
    </source>
</evidence>
<sequence>MNADQHLAAAVAAIDTETVPDDISAVVLHAMVAVAMYLQQIVNDSAATAKVAPSS</sequence>
<organism evidence="1 2">
    <name type="scientific">Mycobacterium phage TBond007</name>
    <dbReference type="NCBI Taxonomy" id="1897424"/>
    <lineage>
        <taxon>Viruses</taxon>
        <taxon>Duplodnaviria</taxon>
        <taxon>Heunggongvirae</taxon>
        <taxon>Uroviricota</taxon>
        <taxon>Caudoviricetes</taxon>
        <taxon>Weiservirinae</taxon>
        <taxon>Keshuvirus</taxon>
        <taxon>Keshuvirus pixie</taxon>
    </lineage>
</organism>
<accession>A0A1D8ES07</accession>
<gene>
    <name evidence="1" type="ORF">SEA_TBOND007_3</name>
</gene>